<evidence type="ECO:0000256" key="2">
    <source>
        <dbReference type="ARBA" id="ARBA00008566"/>
    </source>
</evidence>
<keyword evidence="7 9" id="KW-0472">Membrane</keyword>
<dbReference type="PANTHER" id="PTHR31686:SF1">
    <property type="entry name" value="SULFITE EFFLUX PUMP SSU1"/>
    <property type="match status" value="1"/>
</dbReference>
<feature type="transmembrane region" description="Helical" evidence="9">
    <location>
        <begin position="52"/>
        <end position="73"/>
    </location>
</feature>
<evidence type="ECO:0000256" key="9">
    <source>
        <dbReference type="SAM" id="Phobius"/>
    </source>
</evidence>
<dbReference type="InterPro" id="IPR004695">
    <property type="entry name" value="SLAC1/Mae1/Ssu1/TehA"/>
</dbReference>
<evidence type="ECO:0000256" key="6">
    <source>
        <dbReference type="ARBA" id="ARBA00022989"/>
    </source>
</evidence>
<feature type="transmembrane region" description="Helical" evidence="9">
    <location>
        <begin position="233"/>
        <end position="258"/>
    </location>
</feature>
<evidence type="ECO:0000256" key="1">
    <source>
        <dbReference type="ARBA" id="ARBA00004651"/>
    </source>
</evidence>
<dbReference type="PANTHER" id="PTHR31686">
    <property type="match status" value="1"/>
</dbReference>
<comment type="similarity">
    <text evidence="2">Belongs to the tellurite-resistance/dicarboxylate transporter (TDT) family.</text>
</comment>
<dbReference type="CDD" id="cd09318">
    <property type="entry name" value="TDT_SSU1"/>
    <property type="match status" value="1"/>
</dbReference>
<organism evidence="10 11">
    <name type="scientific">Tetrapyrgos nigripes</name>
    <dbReference type="NCBI Taxonomy" id="182062"/>
    <lineage>
        <taxon>Eukaryota</taxon>
        <taxon>Fungi</taxon>
        <taxon>Dikarya</taxon>
        <taxon>Basidiomycota</taxon>
        <taxon>Agaricomycotina</taxon>
        <taxon>Agaricomycetes</taxon>
        <taxon>Agaricomycetidae</taxon>
        <taxon>Agaricales</taxon>
        <taxon>Marasmiineae</taxon>
        <taxon>Marasmiaceae</taxon>
        <taxon>Tetrapyrgos</taxon>
    </lineage>
</organism>
<gene>
    <name evidence="10" type="ORF">D9758_006850</name>
</gene>
<feature type="transmembrane region" description="Helical" evidence="9">
    <location>
        <begin position="21"/>
        <end position="40"/>
    </location>
</feature>
<feature type="region of interest" description="Disordered" evidence="8">
    <location>
        <begin position="395"/>
        <end position="416"/>
    </location>
</feature>
<dbReference type="AlphaFoldDB" id="A0A8H5FU02"/>
<keyword evidence="11" id="KW-1185">Reference proteome</keyword>
<feature type="transmembrane region" description="Helical" evidence="9">
    <location>
        <begin position="281"/>
        <end position="308"/>
    </location>
</feature>
<dbReference type="OrthoDB" id="1099at2759"/>
<keyword evidence="4" id="KW-1003">Cell membrane</keyword>
<keyword evidence="3" id="KW-0813">Transport</keyword>
<evidence type="ECO:0000313" key="10">
    <source>
        <dbReference type="EMBL" id="KAF5348628.1"/>
    </source>
</evidence>
<name>A0A8H5FU02_9AGAR</name>
<feature type="transmembrane region" description="Helical" evidence="9">
    <location>
        <begin position="163"/>
        <end position="183"/>
    </location>
</feature>
<dbReference type="InterPro" id="IPR038665">
    <property type="entry name" value="Voltage-dep_anion_channel_sf"/>
</dbReference>
<feature type="transmembrane region" description="Helical" evidence="9">
    <location>
        <begin position="93"/>
        <end position="114"/>
    </location>
</feature>
<evidence type="ECO:0000256" key="3">
    <source>
        <dbReference type="ARBA" id="ARBA00022448"/>
    </source>
</evidence>
<dbReference type="GO" id="GO:0000319">
    <property type="term" value="F:sulfite transmembrane transporter activity"/>
    <property type="evidence" value="ECO:0007669"/>
    <property type="project" value="TreeGrafter"/>
</dbReference>
<keyword evidence="5 9" id="KW-0812">Transmembrane</keyword>
<feature type="transmembrane region" description="Helical" evidence="9">
    <location>
        <begin position="126"/>
        <end position="151"/>
    </location>
</feature>
<feature type="transmembrane region" description="Helical" evidence="9">
    <location>
        <begin position="195"/>
        <end position="221"/>
    </location>
</feature>
<proteinExistence type="inferred from homology"/>
<protein>
    <recommendedName>
        <fullName evidence="12">Sulfite efflux pump SSU1</fullName>
    </recommendedName>
</protein>
<comment type="subcellular location">
    <subcellularLocation>
        <location evidence="1">Cell membrane</location>
        <topology evidence="1">Multi-pass membrane protein</topology>
    </subcellularLocation>
</comment>
<sequence>MSTENSLRKRTMRDLIRNFTPAWFAVTMGTGSISILFHSFPYGSNLQGMQIMSLAFMLLNLVLFLTFSVITLARYLMFPDIWRVMIHHPIQSLYIGTFPMGATTILNIAVSVVYQRYGAGGRPFLYFIWACWWLNVVISVICCWGMLHFMMTSQKHSLENMTAAWLLPVVTLIVASSTGGVIATPLTDYSTTHGMITVVVSAFMVTIGVSLSLMLLTVYLLRLITHGLPPGATVMSVFLPLGPMGQAGYSIILIGQYFKQVLPLKGSDSAFLTYEATGSSIQVLCVCLGFVLWSLASMWIIFGLLAVQDVLRQTRVTFRVPFWGLIFPNGVYANLTITLANVFKSSFFRVFGSIYAAATIILWTCVMLKTLVLVRDRTIFEAPCLEDANYAQSNTRSDRSTSRSNERKSTMTAMSG</sequence>
<evidence type="ECO:0000256" key="7">
    <source>
        <dbReference type="ARBA" id="ARBA00023136"/>
    </source>
</evidence>
<keyword evidence="6 9" id="KW-1133">Transmembrane helix</keyword>
<reference evidence="10 11" key="1">
    <citation type="journal article" date="2020" name="ISME J.">
        <title>Uncovering the hidden diversity of litter-decomposition mechanisms in mushroom-forming fungi.</title>
        <authorList>
            <person name="Floudas D."/>
            <person name="Bentzer J."/>
            <person name="Ahren D."/>
            <person name="Johansson T."/>
            <person name="Persson P."/>
            <person name="Tunlid A."/>
        </authorList>
    </citation>
    <scope>NUCLEOTIDE SEQUENCE [LARGE SCALE GENOMIC DNA]</scope>
    <source>
        <strain evidence="10 11">CBS 291.85</strain>
    </source>
</reference>
<evidence type="ECO:0008006" key="12">
    <source>
        <dbReference type="Google" id="ProtNLM"/>
    </source>
</evidence>
<evidence type="ECO:0000313" key="11">
    <source>
        <dbReference type="Proteomes" id="UP000559256"/>
    </source>
</evidence>
<evidence type="ECO:0000256" key="5">
    <source>
        <dbReference type="ARBA" id="ARBA00022692"/>
    </source>
</evidence>
<dbReference type="Proteomes" id="UP000559256">
    <property type="component" value="Unassembled WGS sequence"/>
</dbReference>
<dbReference type="InterPro" id="IPR051629">
    <property type="entry name" value="Sulfite_efflux_TDT"/>
</dbReference>
<accession>A0A8H5FU02</accession>
<comment type="caution">
    <text evidence="10">The sequence shown here is derived from an EMBL/GenBank/DDBJ whole genome shotgun (WGS) entry which is preliminary data.</text>
</comment>
<evidence type="ECO:0000256" key="4">
    <source>
        <dbReference type="ARBA" id="ARBA00022475"/>
    </source>
</evidence>
<dbReference type="GO" id="GO:0005886">
    <property type="term" value="C:plasma membrane"/>
    <property type="evidence" value="ECO:0007669"/>
    <property type="project" value="UniProtKB-SubCell"/>
</dbReference>
<dbReference type="EMBL" id="JAACJM010000085">
    <property type="protein sequence ID" value="KAF5348628.1"/>
    <property type="molecule type" value="Genomic_DNA"/>
</dbReference>
<feature type="compositionally biased region" description="Basic and acidic residues" evidence="8">
    <location>
        <begin position="396"/>
        <end position="409"/>
    </location>
</feature>
<feature type="transmembrane region" description="Helical" evidence="9">
    <location>
        <begin position="346"/>
        <end position="368"/>
    </location>
</feature>
<dbReference type="Pfam" id="PF03595">
    <property type="entry name" value="SLAC1"/>
    <property type="match status" value="1"/>
</dbReference>
<dbReference type="Gene3D" id="1.50.10.150">
    <property type="entry name" value="Voltage-dependent anion channel"/>
    <property type="match status" value="1"/>
</dbReference>
<feature type="transmembrane region" description="Helical" evidence="9">
    <location>
        <begin position="320"/>
        <end position="340"/>
    </location>
</feature>
<evidence type="ECO:0000256" key="8">
    <source>
        <dbReference type="SAM" id="MobiDB-lite"/>
    </source>
</evidence>